<keyword evidence="2" id="KW-1185">Reference proteome</keyword>
<accession>E8T2D0</accession>
<organism evidence="1 2">
    <name type="scientific">Thermovibrio ammonificans (strain DSM 15698 / JCM 12110 / HB-1)</name>
    <dbReference type="NCBI Taxonomy" id="648996"/>
    <lineage>
        <taxon>Bacteria</taxon>
        <taxon>Pseudomonadati</taxon>
        <taxon>Aquificota</taxon>
        <taxon>Aquificia</taxon>
        <taxon>Desulfurobacteriales</taxon>
        <taxon>Desulfurobacteriaceae</taxon>
        <taxon>Thermovibrio</taxon>
    </lineage>
</organism>
<dbReference type="EMBL" id="CP002444">
    <property type="protein sequence ID" value="ADU97025.1"/>
    <property type="molecule type" value="Genomic_DNA"/>
</dbReference>
<dbReference type="STRING" id="648996.Theam_1058"/>
<dbReference type="HOGENOM" id="CLU_572272_0_0_0"/>
<dbReference type="eggNOG" id="ENOG5033SIP">
    <property type="taxonomic scope" value="Bacteria"/>
</dbReference>
<dbReference type="RefSeq" id="WP_013537811.1">
    <property type="nucleotide sequence ID" value="NC_014926.1"/>
</dbReference>
<name>E8T2D0_THEA1</name>
<dbReference type="KEGG" id="tam:Theam_1058"/>
<reference evidence="1" key="1">
    <citation type="submission" date="2011-01" db="EMBL/GenBank/DDBJ databases">
        <title>Complete sequence of chromosome of Thermovibrio ammonificans HB-1.</title>
        <authorList>
            <consortium name="US DOE Joint Genome Institute"/>
            <person name="Lucas S."/>
            <person name="Copeland A."/>
            <person name="Lapidus A."/>
            <person name="Cheng J.-F."/>
            <person name="Goodwin L."/>
            <person name="Pitluck S."/>
            <person name="Davenport K."/>
            <person name="Detter J.C."/>
            <person name="Han C."/>
            <person name="Tapia R."/>
            <person name="Land M."/>
            <person name="Hauser L."/>
            <person name="Kyrpides N."/>
            <person name="Ivanova N."/>
            <person name="Ovchinnikova G."/>
            <person name="Vetriani C."/>
            <person name="Woyke T."/>
        </authorList>
    </citation>
    <scope>NUCLEOTIDE SEQUENCE [LARGE SCALE GENOMIC DNA]</scope>
    <source>
        <strain evidence="1">HB-1</strain>
    </source>
</reference>
<dbReference type="Proteomes" id="UP000006362">
    <property type="component" value="Chromosome"/>
</dbReference>
<dbReference type="AlphaFoldDB" id="E8T2D0"/>
<sequence length="477" mass="54927">MRAYLGYPDSSFRGEEFRLKNLFLNEVGVDYSSVPVEVKKKLLALLDGLEKPRYLFIGDVVYDGIDLLEFALFSLEPTDLTELVLPGYLYGKPTFLIRELLKNTFGRKVKIFYDFNLFPPDSLVVNVGYTKSSVSLGGQLLLMVPIGEFHLVDLFGNYLFNRFISESGASNAKLRKEGLRGEVLDRCRGEGARVLFGRSNRVEIPEFNYSRKVAPEEAELALTPLTGESQFGDWIERPFDFSSALVYSLYRFHEQFKEEFRPSQITVIGRLTWPFVQALQRIFPLPVSTLAGPELTEMEVKNGSFRATISNVVLPNRVPRSYFEAPEPTESSVEALRLAFRKREWQGLKIIENLSKTASGKELESFTYELINIMKRTSFQTKLEVAYLNYSIAALSKMKPPERLFPKVVKELERVAFNWLLPFDTKMNLLFFCYSHKKRLKGTKLEFFPPLMLTYIRDKKISEGERNFVRTVAESFF</sequence>
<gene>
    <name evidence="1" type="ordered locus">Theam_1058</name>
</gene>
<dbReference type="OrthoDB" id="9938at2"/>
<proteinExistence type="predicted"/>
<protein>
    <submittedName>
        <fullName evidence="1">Uncharacterized protein</fullName>
    </submittedName>
</protein>
<evidence type="ECO:0000313" key="2">
    <source>
        <dbReference type="Proteomes" id="UP000006362"/>
    </source>
</evidence>
<evidence type="ECO:0000313" key="1">
    <source>
        <dbReference type="EMBL" id="ADU97025.1"/>
    </source>
</evidence>